<dbReference type="EMBL" id="RHFK02000017">
    <property type="protein sequence ID" value="TWW61836.1"/>
    <property type="molecule type" value="Genomic_DNA"/>
</dbReference>
<sequence>MDQLLTSGNHPEWLTQGRKVLIMKDPQKGTIPSNYRPITCLSTTWKLLSGIIAAKITVYPLPHHQGLCAPHRAGSTLSVSETGDFRRGERWHTGRTERLSLSFRSRRGWYASLIAGAAGRRMDGITSCGNLSSQRRVFPPPDDKALVKTCGHL</sequence>
<gene>
    <name evidence="1" type="ORF">D4764_04G0004830</name>
</gene>
<name>A0A5C6N3L2_9TELE</name>
<evidence type="ECO:0000313" key="1">
    <source>
        <dbReference type="EMBL" id="TWW61836.1"/>
    </source>
</evidence>
<accession>A0A5C6N3L2</accession>
<protein>
    <submittedName>
        <fullName evidence="1">Uncharacterized protein</fullName>
    </submittedName>
</protein>
<evidence type="ECO:0000313" key="2">
    <source>
        <dbReference type="Proteomes" id="UP000324091"/>
    </source>
</evidence>
<proteinExistence type="predicted"/>
<reference evidence="1 2" key="1">
    <citation type="submission" date="2019-04" db="EMBL/GenBank/DDBJ databases">
        <title>Chromosome genome assembly for Takifugu flavidus.</title>
        <authorList>
            <person name="Xiao S."/>
        </authorList>
    </citation>
    <scope>NUCLEOTIDE SEQUENCE [LARGE SCALE GENOMIC DNA]</scope>
    <source>
        <strain evidence="1">HTHZ2018</strain>
        <tissue evidence="1">Muscle</tissue>
    </source>
</reference>
<keyword evidence="2" id="KW-1185">Reference proteome</keyword>
<comment type="caution">
    <text evidence="1">The sequence shown here is derived from an EMBL/GenBank/DDBJ whole genome shotgun (WGS) entry which is preliminary data.</text>
</comment>
<dbReference type="PANTHER" id="PTHR35450:SF2">
    <property type="entry name" value="REVERSE TRANSCRIPTASE DOMAIN-CONTAINING PROTEIN"/>
    <property type="match status" value="1"/>
</dbReference>
<dbReference type="AlphaFoldDB" id="A0A5C6N3L2"/>
<organism evidence="1 2">
    <name type="scientific">Takifugu flavidus</name>
    <name type="common">sansaifugu</name>
    <dbReference type="NCBI Taxonomy" id="433684"/>
    <lineage>
        <taxon>Eukaryota</taxon>
        <taxon>Metazoa</taxon>
        <taxon>Chordata</taxon>
        <taxon>Craniata</taxon>
        <taxon>Vertebrata</taxon>
        <taxon>Euteleostomi</taxon>
        <taxon>Actinopterygii</taxon>
        <taxon>Neopterygii</taxon>
        <taxon>Teleostei</taxon>
        <taxon>Neoteleostei</taxon>
        <taxon>Acanthomorphata</taxon>
        <taxon>Eupercaria</taxon>
        <taxon>Tetraodontiformes</taxon>
        <taxon>Tetradontoidea</taxon>
        <taxon>Tetraodontidae</taxon>
        <taxon>Takifugu</taxon>
    </lineage>
</organism>
<dbReference type="PANTHER" id="PTHR35450">
    <property type="entry name" value="REVERSE TRANSCRIPTASE DOMAIN-CONTAINING PROTEIN"/>
    <property type="match status" value="1"/>
</dbReference>
<dbReference type="Proteomes" id="UP000324091">
    <property type="component" value="Chromosome 4"/>
</dbReference>